<keyword evidence="7" id="KW-0653">Protein transport</keyword>
<keyword evidence="5 7" id="KW-1133">Transmembrane helix</keyword>
<dbReference type="Proteomes" id="UP000317093">
    <property type="component" value="Chromosome"/>
</dbReference>
<feature type="transmembrane region" description="Helical" evidence="7">
    <location>
        <begin position="123"/>
        <end position="141"/>
    </location>
</feature>
<evidence type="ECO:0000256" key="1">
    <source>
        <dbReference type="ARBA" id="ARBA00004651"/>
    </source>
</evidence>
<evidence type="ECO:0000256" key="7">
    <source>
        <dbReference type="RuleBase" id="RU364093"/>
    </source>
</evidence>
<evidence type="ECO:0000256" key="5">
    <source>
        <dbReference type="ARBA" id="ARBA00022989"/>
    </source>
</evidence>
<feature type="region of interest" description="Disordered" evidence="8">
    <location>
        <begin position="338"/>
        <end position="363"/>
    </location>
</feature>
<evidence type="ECO:0000256" key="6">
    <source>
        <dbReference type="ARBA" id="ARBA00023136"/>
    </source>
</evidence>
<reference evidence="9 10" key="1">
    <citation type="submission" date="2019-02" db="EMBL/GenBank/DDBJ databases">
        <title>Deep-cultivation of Planctomycetes and their phenomic and genomic characterization uncovers novel biology.</title>
        <authorList>
            <person name="Wiegand S."/>
            <person name="Jogler M."/>
            <person name="Boedeker C."/>
            <person name="Pinto D."/>
            <person name="Vollmers J."/>
            <person name="Rivas-Marin E."/>
            <person name="Kohn T."/>
            <person name="Peeters S.H."/>
            <person name="Heuer A."/>
            <person name="Rast P."/>
            <person name="Oberbeckmann S."/>
            <person name="Bunk B."/>
            <person name="Jeske O."/>
            <person name="Meyerdierks A."/>
            <person name="Storesund J.E."/>
            <person name="Kallscheuer N."/>
            <person name="Luecker S."/>
            <person name="Lage O.M."/>
            <person name="Pohl T."/>
            <person name="Merkel B.J."/>
            <person name="Hornburger P."/>
            <person name="Mueller R.-W."/>
            <person name="Bruemmer F."/>
            <person name="Labrenz M."/>
            <person name="Spormann A.M."/>
            <person name="Op den Camp H."/>
            <person name="Overmann J."/>
            <person name="Amann R."/>
            <person name="Jetten M.S.M."/>
            <person name="Mascher T."/>
            <person name="Medema M.H."/>
            <person name="Devos D.P."/>
            <person name="Kaster A.-K."/>
            <person name="Ovreas L."/>
            <person name="Rohde M."/>
            <person name="Galperin M.Y."/>
            <person name="Jogler C."/>
        </authorList>
    </citation>
    <scope>NUCLEOTIDE SEQUENCE [LARGE SCALE GENOMIC DNA]</scope>
    <source>
        <strain evidence="9 10">Pan216</strain>
    </source>
</reference>
<dbReference type="Gene3D" id="3.40.30.60">
    <property type="entry name" value="FHIPEP family, domain 1"/>
    <property type="match status" value="1"/>
</dbReference>
<dbReference type="PANTHER" id="PTHR30161:SF1">
    <property type="entry name" value="FLAGELLAR BIOSYNTHESIS PROTEIN FLHA-RELATED"/>
    <property type="match status" value="1"/>
</dbReference>
<dbReference type="RefSeq" id="WP_145261001.1">
    <property type="nucleotide sequence ID" value="NZ_CP036279.1"/>
</dbReference>
<evidence type="ECO:0000256" key="3">
    <source>
        <dbReference type="ARBA" id="ARBA00022475"/>
    </source>
</evidence>
<dbReference type="GO" id="GO:0044780">
    <property type="term" value="P:bacterial-type flagellum assembly"/>
    <property type="evidence" value="ECO:0007669"/>
    <property type="project" value="InterPro"/>
</dbReference>
<sequence length="720" mass="78169">MSAGSQLRTGLIGFVEANQGLVFPLTLLGSLAILFIPLPPAFMDVLLSISITVSVLILMATVTVKSPTEFTVFPTVLLATTLFRLVLNIATTRLIMSNAAADGSLAAGSVIQAFGNFVAGGNIILGIVIFTIVVVVQFVVINRGSVRTSEVAARFALDGMPGRQMAIDADLNAGIIDEREAKRRRDEITQQADFYGSMDGAGKFVRGDAVASIIITIINIIGGLLIGTLQYGMPVADAAQIFTILTIGDGLVSQVPATLLSIAAGMLVTRQSTEVDLGKLIGRQVLLSNNLALIAAGLFLAAMAASGPILGTGLPWLPLGALSAACFFAANFLKEEKRREDTKKAEEDDRKKEAPAPRKQERPEDALRLDILELEVGYALIPLADKRKGGDLEERIVLIRKQLASELGIILPGVRLRDNPNLPPNDYQVKLKGSVISRATAYPGHFMAIDTGITTGKLQGIKTTDPIFEQTAYWIDPSQRERAEMLGYTVIEASNVVTTHLTDTIKRTAAELLNRDRVASLVEVVKETSPAVVAEVIPDMLKMGDVQRVLQNLLREGISIRDMETILETLGDYAARTKDPEILTEYVRHRLSRWICQQYRDQDRVLRVVSLEPALEDMIAAGIDQTDRTTVRLSPVAMEGIGRAIFEQVRKLLEQNRPAVLLVVPQIRTALKQMTLQMIPNLIVLSYNEVTRDTKIEVVGVASYQTGNRKMASATAGAAR</sequence>
<comment type="similarity">
    <text evidence="2 7">Belongs to the FHIPEP (flagella/HR/invasion proteins export pore) family.</text>
</comment>
<keyword evidence="9" id="KW-0282">Flagellum</keyword>
<dbReference type="Gene3D" id="1.10.8.540">
    <property type="entry name" value="FHIPEP family, domain 3"/>
    <property type="match status" value="1"/>
</dbReference>
<name>A0A518B935_9BACT</name>
<dbReference type="Gene3D" id="3.40.50.12790">
    <property type="entry name" value="FHIPEP family, domain 4"/>
    <property type="match status" value="1"/>
</dbReference>
<feature type="transmembrane region" description="Helical" evidence="7">
    <location>
        <begin position="316"/>
        <end position="333"/>
    </location>
</feature>
<keyword evidence="7" id="KW-0813">Transport</keyword>
<dbReference type="PRINTS" id="PR00949">
    <property type="entry name" value="TYPE3IMAPROT"/>
</dbReference>
<feature type="transmembrane region" description="Helical" evidence="7">
    <location>
        <begin position="251"/>
        <end position="269"/>
    </location>
</feature>
<keyword evidence="9" id="KW-0969">Cilium</keyword>
<dbReference type="Pfam" id="PF00771">
    <property type="entry name" value="FHIPEP"/>
    <property type="match status" value="1"/>
</dbReference>
<feature type="transmembrane region" description="Helical" evidence="7">
    <location>
        <begin position="45"/>
        <end position="64"/>
    </location>
</feature>
<feature type="transmembrane region" description="Helical" evidence="7">
    <location>
        <begin position="209"/>
        <end position="231"/>
    </location>
</feature>
<dbReference type="InterPro" id="IPR006301">
    <property type="entry name" value="FlhA"/>
</dbReference>
<keyword evidence="6 7" id="KW-0472">Membrane</keyword>
<dbReference type="EMBL" id="CP036279">
    <property type="protein sequence ID" value="QDU63490.1"/>
    <property type="molecule type" value="Genomic_DNA"/>
</dbReference>
<evidence type="ECO:0000313" key="9">
    <source>
        <dbReference type="EMBL" id="QDU63490.1"/>
    </source>
</evidence>
<dbReference type="InterPro" id="IPR042196">
    <property type="entry name" value="FHIPEP_4"/>
</dbReference>
<gene>
    <name evidence="7 9" type="primary">flhA</name>
    <name evidence="9" type="ORF">Pan216_43700</name>
</gene>
<feature type="transmembrane region" description="Helical" evidence="7">
    <location>
        <begin position="20"/>
        <end position="38"/>
    </location>
</feature>
<evidence type="ECO:0000256" key="4">
    <source>
        <dbReference type="ARBA" id="ARBA00022692"/>
    </source>
</evidence>
<keyword evidence="3 7" id="KW-1003">Cell membrane</keyword>
<feature type="transmembrane region" description="Helical" evidence="7">
    <location>
        <begin position="290"/>
        <end position="310"/>
    </location>
</feature>
<dbReference type="AlphaFoldDB" id="A0A518B935"/>
<dbReference type="GO" id="GO:0009306">
    <property type="term" value="P:protein secretion"/>
    <property type="evidence" value="ECO:0007669"/>
    <property type="project" value="InterPro"/>
</dbReference>
<keyword evidence="10" id="KW-1185">Reference proteome</keyword>
<comment type="subcellular location">
    <subcellularLocation>
        <location evidence="1 7">Cell membrane</location>
        <topology evidence="1 7">Multi-pass membrane protein</topology>
    </subcellularLocation>
</comment>
<organism evidence="9 10">
    <name type="scientific">Kolteria novifilia</name>
    <dbReference type="NCBI Taxonomy" id="2527975"/>
    <lineage>
        <taxon>Bacteria</taxon>
        <taxon>Pseudomonadati</taxon>
        <taxon>Planctomycetota</taxon>
        <taxon>Planctomycetia</taxon>
        <taxon>Kolteriales</taxon>
        <taxon>Kolteriaceae</taxon>
        <taxon>Kolteria</taxon>
    </lineage>
</organism>
<accession>A0A518B935</accession>
<dbReference type="NCBIfam" id="TIGR01398">
    <property type="entry name" value="FlhA"/>
    <property type="match status" value="1"/>
</dbReference>
<evidence type="ECO:0000256" key="2">
    <source>
        <dbReference type="ARBA" id="ARBA00008835"/>
    </source>
</evidence>
<keyword evidence="9" id="KW-0966">Cell projection</keyword>
<dbReference type="InterPro" id="IPR001712">
    <property type="entry name" value="T3SS_FHIPEP"/>
</dbReference>
<keyword evidence="7" id="KW-1005">Bacterial flagellum biogenesis</keyword>
<evidence type="ECO:0000313" key="10">
    <source>
        <dbReference type="Proteomes" id="UP000317093"/>
    </source>
</evidence>
<comment type="function">
    <text evidence="7">Required for formation of the rod structure of the flagellar apparatus. Together with FliI and FliH, may constitute the export apparatus of flagellin.</text>
</comment>
<dbReference type="KEGG" id="knv:Pan216_43700"/>
<dbReference type="InterPro" id="IPR042194">
    <property type="entry name" value="FHIPEP_1"/>
</dbReference>
<dbReference type="PIRSF" id="PIRSF005419">
    <property type="entry name" value="FlhA"/>
    <property type="match status" value="1"/>
</dbReference>
<evidence type="ECO:0000256" key="8">
    <source>
        <dbReference type="SAM" id="MobiDB-lite"/>
    </source>
</evidence>
<dbReference type="InterPro" id="IPR042193">
    <property type="entry name" value="FHIPEP_3"/>
</dbReference>
<feature type="transmembrane region" description="Helical" evidence="7">
    <location>
        <begin position="70"/>
        <end position="87"/>
    </location>
</feature>
<keyword evidence="7" id="KW-1006">Bacterial flagellum protein export</keyword>
<dbReference type="PANTHER" id="PTHR30161">
    <property type="entry name" value="FLAGELLAR EXPORT PROTEIN, MEMBRANE FLHA SUBUNIT-RELATED"/>
    <property type="match status" value="1"/>
</dbReference>
<keyword evidence="4 7" id="KW-0812">Transmembrane</keyword>
<protein>
    <recommendedName>
        <fullName evidence="7">Flagellar biosynthesis protein FlhA</fullName>
    </recommendedName>
</protein>
<proteinExistence type="inferred from homology"/>
<dbReference type="GO" id="GO:0005886">
    <property type="term" value="C:plasma membrane"/>
    <property type="evidence" value="ECO:0007669"/>
    <property type="project" value="UniProtKB-SubCell"/>
</dbReference>
<dbReference type="OrthoDB" id="9759185at2"/>